<dbReference type="EMBL" id="CAJFCW020000005">
    <property type="protein sequence ID" value="CAG9116701.1"/>
    <property type="molecule type" value="Genomic_DNA"/>
</dbReference>
<dbReference type="Gene3D" id="3.40.33.10">
    <property type="entry name" value="CAP"/>
    <property type="match status" value="2"/>
</dbReference>
<keyword evidence="3 4" id="KW-0067">ATP-binding</keyword>
<dbReference type="CDD" id="cd05380">
    <property type="entry name" value="CAP_euk"/>
    <property type="match status" value="2"/>
</dbReference>
<organism evidence="8 9">
    <name type="scientific">Bursaphelenchus okinawaensis</name>
    <dbReference type="NCBI Taxonomy" id="465554"/>
    <lineage>
        <taxon>Eukaryota</taxon>
        <taxon>Metazoa</taxon>
        <taxon>Ecdysozoa</taxon>
        <taxon>Nematoda</taxon>
        <taxon>Chromadorea</taxon>
        <taxon>Rhabditida</taxon>
        <taxon>Tylenchina</taxon>
        <taxon>Tylenchomorpha</taxon>
        <taxon>Aphelenchoidea</taxon>
        <taxon>Aphelenchoididae</taxon>
        <taxon>Bursaphelenchus</taxon>
    </lineage>
</organism>
<dbReference type="Pfam" id="PF00069">
    <property type="entry name" value="Pkinase"/>
    <property type="match status" value="1"/>
</dbReference>
<dbReference type="SUPFAM" id="SSF56112">
    <property type="entry name" value="Protein kinase-like (PK-like)"/>
    <property type="match status" value="1"/>
</dbReference>
<evidence type="ECO:0000256" key="1">
    <source>
        <dbReference type="ARBA" id="ARBA00012513"/>
    </source>
</evidence>
<dbReference type="InterPro" id="IPR014044">
    <property type="entry name" value="CAP_dom"/>
</dbReference>
<keyword evidence="6" id="KW-0732">Signal</keyword>
<dbReference type="InterPro" id="IPR001283">
    <property type="entry name" value="CRISP-related"/>
</dbReference>
<dbReference type="Proteomes" id="UP000783686">
    <property type="component" value="Unassembled WGS sequence"/>
</dbReference>
<dbReference type="SUPFAM" id="SSF55797">
    <property type="entry name" value="PR-1-like"/>
    <property type="match status" value="2"/>
</dbReference>
<feature type="signal peptide" evidence="6">
    <location>
        <begin position="1"/>
        <end position="20"/>
    </location>
</feature>
<dbReference type="InterPro" id="IPR017441">
    <property type="entry name" value="Protein_kinase_ATP_BS"/>
</dbReference>
<dbReference type="PRINTS" id="PR00838">
    <property type="entry name" value="V5ALLERGEN"/>
</dbReference>
<dbReference type="InterPro" id="IPR011009">
    <property type="entry name" value="Kinase-like_dom_sf"/>
</dbReference>
<dbReference type="GO" id="GO:0005524">
    <property type="term" value="F:ATP binding"/>
    <property type="evidence" value="ECO:0007669"/>
    <property type="project" value="UniProtKB-UniRule"/>
</dbReference>
<keyword evidence="2 4" id="KW-0547">Nucleotide-binding</keyword>
<dbReference type="GO" id="GO:0004674">
    <property type="term" value="F:protein serine/threonine kinase activity"/>
    <property type="evidence" value="ECO:0007669"/>
    <property type="project" value="UniProtKB-EC"/>
</dbReference>
<dbReference type="InterPro" id="IPR000719">
    <property type="entry name" value="Prot_kinase_dom"/>
</dbReference>
<name>A0A811L0Z8_9BILA</name>
<keyword evidence="9" id="KW-1185">Reference proteome</keyword>
<evidence type="ECO:0000256" key="6">
    <source>
        <dbReference type="SAM" id="SignalP"/>
    </source>
</evidence>
<proteinExistence type="predicted"/>
<dbReference type="PRINTS" id="PR00837">
    <property type="entry name" value="V5TPXLIKE"/>
</dbReference>
<feature type="domain" description="Protein kinase" evidence="7">
    <location>
        <begin position="563"/>
        <end position="831"/>
    </location>
</feature>
<evidence type="ECO:0000256" key="4">
    <source>
        <dbReference type="PROSITE-ProRule" id="PRU10141"/>
    </source>
</evidence>
<feature type="region of interest" description="Disordered" evidence="5">
    <location>
        <begin position="489"/>
        <end position="509"/>
    </location>
</feature>
<feature type="binding site" evidence="4">
    <location>
        <position position="592"/>
    </location>
    <ligand>
        <name>ATP</name>
        <dbReference type="ChEBI" id="CHEBI:30616"/>
    </ligand>
</feature>
<evidence type="ECO:0000313" key="8">
    <source>
        <dbReference type="EMBL" id="CAD5222712.1"/>
    </source>
</evidence>
<dbReference type="AlphaFoldDB" id="A0A811L0Z8"/>
<dbReference type="InterPro" id="IPR050235">
    <property type="entry name" value="CK1_Ser-Thr_kinase"/>
</dbReference>
<reference evidence="8" key="1">
    <citation type="submission" date="2020-09" db="EMBL/GenBank/DDBJ databases">
        <authorList>
            <person name="Kikuchi T."/>
        </authorList>
    </citation>
    <scope>NUCLEOTIDE SEQUENCE</scope>
    <source>
        <strain evidence="8">SH1</strain>
    </source>
</reference>
<dbReference type="SMART" id="SM00198">
    <property type="entry name" value="SCP"/>
    <property type="match status" value="2"/>
</dbReference>
<evidence type="ECO:0000256" key="5">
    <source>
        <dbReference type="SAM" id="MobiDB-lite"/>
    </source>
</evidence>
<dbReference type="Proteomes" id="UP000614601">
    <property type="component" value="Unassembled WGS sequence"/>
</dbReference>
<dbReference type="SMART" id="SM00220">
    <property type="entry name" value="S_TKc"/>
    <property type="match status" value="1"/>
</dbReference>
<evidence type="ECO:0000313" key="9">
    <source>
        <dbReference type="Proteomes" id="UP000614601"/>
    </source>
</evidence>
<dbReference type="PANTHER" id="PTHR11909">
    <property type="entry name" value="CASEIN KINASE-RELATED"/>
    <property type="match status" value="1"/>
</dbReference>
<dbReference type="InterPro" id="IPR002413">
    <property type="entry name" value="V5_allergen-like"/>
</dbReference>
<dbReference type="EMBL" id="CAJFDH010000005">
    <property type="protein sequence ID" value="CAD5222712.1"/>
    <property type="molecule type" value="Genomic_DNA"/>
</dbReference>
<evidence type="ECO:0000256" key="3">
    <source>
        <dbReference type="ARBA" id="ARBA00022840"/>
    </source>
</evidence>
<comment type="caution">
    <text evidence="8">The sequence shown here is derived from an EMBL/GenBank/DDBJ whole genome shotgun (WGS) entry which is preliminary data.</text>
</comment>
<dbReference type="Pfam" id="PF00188">
    <property type="entry name" value="CAP"/>
    <property type="match status" value="2"/>
</dbReference>
<sequence>MKTLLFLFCLATVKISTIRAAPTTEAPGSGAVLTDDERAFAVDYHNQYRRTVATGQQAAENGNLPEAANMFQLEYDTDVEAAAQDWANNCTFGYQGYSGGQSVLLLEISSTSGINNTYFLQSAIDNWFDEVETFNVSSVSSYDGTSTMFTQIIWGNTYSVGCGVKQCSSFTNLDSTYDGAFLVVCNYQTAGNTEDQPIYTQGDTCSQCPANRLCDDSLCAINPDATTVLTTTAVPTTTEVAGSGAGLSEDERTFVVNYHNNYRRTVALGQQEGENGTLPQAANMYEFTYDTSLENLAQAWANNCTLGGGGYGAVGQNSVVYGFGGEPGINNTYVLQLSIDGWFSEVDSFNVSTVGNYQGQSSTFTQMIWATTYSVGCGVKQCATFTNLDSGWDNGFIIVCDYELVGNNQGMPIYIEGDACSQCPDDRICDNGLCAMNPNSTAQPGDDECEIGNRVVFGYLVKKKEWHFIYLNLRKPVAINMASRNDKQKLSEASESNMSAMPSVASGKSRPVLPLPCISYEKVAEPSSNLIVNEKARRRMAPRISKNMFDTLLSVGEPLRNRWLIKGLIGSGGYGQIFYAHDQRSKENVAIKAEPTRRRGKVVRRMILEQKVLVRLQGQPHAPVIFGSGCENEVNFIVMQLLSTNLGDLRKQCPLKRLSKPTAGRVMMQALAALRDLHNIGYIHRDIKPANVCFGITEQARQRLLLVDFGLVRRFRTVDGQLRPARERTGFRGTLRYVSIRVHKREEQGPSDDLMALYYSLLEMIKGELPWKDLQRQSHIKTAKEHLRNDEFIHISEGFGEALREFGKAIYSMEADDEPNYSLLQDLMKEFSGNVAMSDPYDWENDYLDVVNEENINRMLKLIF</sequence>
<dbReference type="InterPro" id="IPR008271">
    <property type="entry name" value="Ser/Thr_kinase_AS"/>
</dbReference>
<evidence type="ECO:0000259" key="7">
    <source>
        <dbReference type="PROSITE" id="PS50011"/>
    </source>
</evidence>
<dbReference type="OrthoDB" id="2687620at2759"/>
<feature type="chain" id="PRO_5035681835" description="non-specific serine/threonine protein kinase" evidence="6">
    <location>
        <begin position="21"/>
        <end position="864"/>
    </location>
</feature>
<protein>
    <recommendedName>
        <fullName evidence="1">non-specific serine/threonine protein kinase</fullName>
        <ecNumber evidence="1">2.7.11.1</ecNumber>
    </recommendedName>
</protein>
<evidence type="ECO:0000256" key="2">
    <source>
        <dbReference type="ARBA" id="ARBA00022741"/>
    </source>
</evidence>
<gene>
    <name evidence="8" type="ORF">BOKJ2_LOCUS9781</name>
</gene>
<dbReference type="PROSITE" id="PS00108">
    <property type="entry name" value="PROTEIN_KINASE_ST"/>
    <property type="match status" value="1"/>
</dbReference>
<dbReference type="PROSITE" id="PS50011">
    <property type="entry name" value="PROTEIN_KINASE_DOM"/>
    <property type="match status" value="1"/>
</dbReference>
<accession>A0A811L0Z8</accession>
<dbReference type="EC" id="2.7.11.1" evidence="1"/>
<dbReference type="Gene3D" id="1.10.510.10">
    <property type="entry name" value="Transferase(Phosphotransferase) domain 1"/>
    <property type="match status" value="1"/>
</dbReference>
<dbReference type="InterPro" id="IPR035940">
    <property type="entry name" value="CAP_sf"/>
</dbReference>
<dbReference type="PROSITE" id="PS00107">
    <property type="entry name" value="PROTEIN_KINASE_ATP"/>
    <property type="match status" value="1"/>
</dbReference>